<protein>
    <submittedName>
        <fullName evidence="2">DUF1992 domain-containing protein</fullName>
    </submittedName>
</protein>
<organism evidence="2 3">
    <name type="scientific">Paenibacillus artemisiicola</name>
    <dbReference type="NCBI Taxonomy" id="1172618"/>
    <lineage>
        <taxon>Bacteria</taxon>
        <taxon>Bacillati</taxon>
        <taxon>Bacillota</taxon>
        <taxon>Bacilli</taxon>
        <taxon>Bacillales</taxon>
        <taxon>Paenibacillaceae</taxon>
        <taxon>Paenibacillus</taxon>
    </lineage>
</organism>
<dbReference type="EMBL" id="JAGGDJ010000001">
    <property type="protein sequence ID" value="MBO7743055.1"/>
    <property type="molecule type" value="Genomic_DNA"/>
</dbReference>
<gene>
    <name evidence="2" type="ORF">I8J29_02520</name>
</gene>
<proteinExistence type="predicted"/>
<name>A0ABS3W421_9BACL</name>
<evidence type="ECO:0000259" key="1">
    <source>
        <dbReference type="Pfam" id="PF09350"/>
    </source>
</evidence>
<evidence type="ECO:0000313" key="2">
    <source>
        <dbReference type="EMBL" id="MBO7743055.1"/>
    </source>
</evidence>
<dbReference type="RefSeq" id="WP_208845999.1">
    <property type="nucleotide sequence ID" value="NZ_JAGGDJ010000001.1"/>
</dbReference>
<dbReference type="Pfam" id="PF09350">
    <property type="entry name" value="DJC28_CD"/>
    <property type="match status" value="1"/>
</dbReference>
<comment type="caution">
    <text evidence="2">The sequence shown here is derived from an EMBL/GenBank/DDBJ whole genome shotgun (WGS) entry which is preliminary data.</text>
</comment>
<feature type="domain" description="DnaJ homologue subfamily C member 28 conserved" evidence="1">
    <location>
        <begin position="41"/>
        <end position="98"/>
    </location>
</feature>
<dbReference type="Proteomes" id="UP000670947">
    <property type="component" value="Unassembled WGS sequence"/>
</dbReference>
<dbReference type="InterPro" id="IPR018961">
    <property type="entry name" value="DnaJ_homolog_subfam-C_membr-28"/>
</dbReference>
<accession>A0ABS3W421</accession>
<evidence type="ECO:0000313" key="3">
    <source>
        <dbReference type="Proteomes" id="UP000670947"/>
    </source>
</evidence>
<keyword evidence="3" id="KW-1185">Reference proteome</keyword>
<reference evidence="2 3" key="1">
    <citation type="submission" date="2021-03" db="EMBL/GenBank/DDBJ databases">
        <title>Paenibacillus artemisicola MWE-103 whole genome sequence.</title>
        <authorList>
            <person name="Ham Y.J."/>
        </authorList>
    </citation>
    <scope>NUCLEOTIDE SEQUENCE [LARGE SCALE GENOMIC DNA]</scope>
    <source>
        <strain evidence="2 3">MWE-103</strain>
    </source>
</reference>
<sequence length="153" mass="17254">MAPPGDARIEADVEAARETGQAEAEAPARNYWNAGVTVHDWVSEIFREEWKKGAFDDLAGKGKPIEVPSGDVTNSLLRQSNFLPGWLTLQHEIRDRLRLWLQRTGSDGDPALERDLREINAMIVRYNTMVPHAALQKPTVTKENASRQLGHWE</sequence>